<dbReference type="AlphaFoldDB" id="B7VMT1"/>
<dbReference type="Proteomes" id="UP000009100">
    <property type="component" value="Chromosome 1"/>
</dbReference>
<dbReference type="InterPro" id="IPR004596">
    <property type="entry name" value="Cell_div_suppressor_SulA"/>
</dbReference>
<evidence type="ECO:0000313" key="2">
    <source>
        <dbReference type="Proteomes" id="UP000009100"/>
    </source>
</evidence>
<dbReference type="eggNOG" id="ENOG5031N5Y">
    <property type="taxonomic scope" value="Bacteria"/>
</dbReference>
<name>B7VMT1_VIBA3</name>
<dbReference type="GO" id="GO:0051782">
    <property type="term" value="P:negative regulation of cell division"/>
    <property type="evidence" value="ECO:0007669"/>
    <property type="project" value="InterPro"/>
</dbReference>
<accession>B7VMT1</accession>
<dbReference type="STRING" id="575788.VS_1206"/>
<sequence>MKITYPTKQNRPIIPQKTLDLISNKNYCIHIQHVYKDSKMIPAHVKAQHSSPLTHCAFTSVSRDTKSSNEEALFAKMALLSNQHQWLLFTAQTPRPSAKQLQQHNVCCDRVIHMKASNQMTEVETVEKAIRSKNASAIVASASIDQFSQQYLRTLGMRFQCEVFFIDANSERIH</sequence>
<dbReference type="InterPro" id="IPR027417">
    <property type="entry name" value="P-loop_NTPase"/>
</dbReference>
<proteinExistence type="predicted"/>
<organism evidence="1 2">
    <name type="scientific">Vibrio atlanticus (strain LGP32)</name>
    <name type="common">Vibrio splendidus (strain Mel32)</name>
    <dbReference type="NCBI Taxonomy" id="575788"/>
    <lineage>
        <taxon>Bacteria</taxon>
        <taxon>Pseudomonadati</taxon>
        <taxon>Pseudomonadota</taxon>
        <taxon>Gammaproteobacteria</taxon>
        <taxon>Vibrionales</taxon>
        <taxon>Vibrionaceae</taxon>
        <taxon>Vibrio</taxon>
    </lineage>
</organism>
<dbReference type="SUPFAM" id="SSF52540">
    <property type="entry name" value="P-loop containing nucleoside triphosphate hydrolases"/>
    <property type="match status" value="1"/>
</dbReference>
<reference evidence="1 2" key="1">
    <citation type="submission" date="2009-02" db="EMBL/GenBank/DDBJ databases">
        <title>Vibrio splendidus str. LGP32 complete genome.</title>
        <authorList>
            <person name="Mazel D."/>
            <person name="Le Roux F."/>
        </authorList>
    </citation>
    <scope>NUCLEOTIDE SEQUENCE [LARGE SCALE GENOMIC DNA]</scope>
    <source>
        <strain evidence="1 2">LGP32</strain>
    </source>
</reference>
<dbReference type="GO" id="GO:0009432">
    <property type="term" value="P:SOS response"/>
    <property type="evidence" value="ECO:0007669"/>
    <property type="project" value="InterPro"/>
</dbReference>
<dbReference type="HOGENOM" id="CLU_131579_0_0_6"/>
<dbReference type="Gene3D" id="3.40.50.300">
    <property type="entry name" value="P-loop containing nucleotide triphosphate hydrolases"/>
    <property type="match status" value="1"/>
</dbReference>
<evidence type="ECO:0008006" key="3">
    <source>
        <dbReference type="Google" id="ProtNLM"/>
    </source>
</evidence>
<dbReference type="EMBL" id="FM954972">
    <property type="protein sequence ID" value="CAV18332.1"/>
    <property type="molecule type" value="Genomic_DNA"/>
</dbReference>
<dbReference type="Pfam" id="PF03846">
    <property type="entry name" value="SulA"/>
    <property type="match status" value="1"/>
</dbReference>
<gene>
    <name evidence="1" type="ordered locus">VS_1206</name>
</gene>
<evidence type="ECO:0000313" key="1">
    <source>
        <dbReference type="EMBL" id="CAV18332.1"/>
    </source>
</evidence>
<protein>
    <recommendedName>
        <fullName evidence="3">SOS cell division inhibitor</fullName>
    </recommendedName>
</protein>
<dbReference type="KEGG" id="vsp:VS_1206"/>